<accession>A0ABS8WBU1</accession>
<reference evidence="2 3" key="1">
    <citation type="journal article" date="2022" name="Environ. Microbiol. Rep.">
        <title>Eco-phylogenetic analyses reveal divergent evolution of vitamin B12 metabolism in the marine bacterial family 'Psychromonadaceae'.</title>
        <authorList>
            <person name="Jin X."/>
            <person name="Yang Y."/>
            <person name="Cao H."/>
            <person name="Gao B."/>
            <person name="Zhao Z."/>
        </authorList>
    </citation>
    <scope>NUCLEOTIDE SEQUENCE [LARGE SCALE GENOMIC DNA]</scope>
    <source>
        <strain evidence="2 3">MKS20</strain>
    </source>
</reference>
<organism evidence="2 3">
    <name type="scientific">Motilimonas cestriensis</name>
    <dbReference type="NCBI Taxonomy" id="2742685"/>
    <lineage>
        <taxon>Bacteria</taxon>
        <taxon>Pseudomonadati</taxon>
        <taxon>Pseudomonadota</taxon>
        <taxon>Gammaproteobacteria</taxon>
        <taxon>Alteromonadales</taxon>
        <taxon>Alteromonadales genera incertae sedis</taxon>
        <taxon>Motilimonas</taxon>
    </lineage>
</organism>
<keyword evidence="2" id="KW-0456">Lyase</keyword>
<dbReference type="InterPro" id="IPR036291">
    <property type="entry name" value="NAD(P)-bd_dom_sf"/>
</dbReference>
<protein>
    <submittedName>
        <fullName evidence="2">CDP-glucose 4,6-dehydratase</fullName>
        <ecNumber evidence="2">4.2.1.45</ecNumber>
    </submittedName>
</protein>
<keyword evidence="3" id="KW-1185">Reference proteome</keyword>
<dbReference type="Proteomes" id="UP001201273">
    <property type="component" value="Unassembled WGS sequence"/>
</dbReference>
<sequence>MNLPDATFWHNKRVLITGHTGFKGTWLTLWLNQLGAKVTGISLAPSSDTRLFNQVQGEQLCESIICDIRDADKLQQEISHSDPEIVIHLAAQALVRESYEAPKTTYATNVMGTVNVLDALRGCHTTRIALMITTDKVYANQEWCWPYRESDRLGGHDPYSASKAASELVINSYRDAFFINQDIKLISARAGNVIGGGDWAKDRLIPDIIKAWQQGETVTIRSPKAVRPWQHVLEPLSAYLLIVERAWQGDKLSNSYNIGPINGESASVGHVLAKAQKYFPQGRIQYVNATDKLHEANLLTLDTHLIKQHLGISPRWDIEQAIQHTMEWYQKLSQGEAAIDLCLNDLRAFQEIV</sequence>
<evidence type="ECO:0000259" key="1">
    <source>
        <dbReference type="Pfam" id="PF16363"/>
    </source>
</evidence>
<dbReference type="PANTHER" id="PTHR43000">
    <property type="entry name" value="DTDP-D-GLUCOSE 4,6-DEHYDRATASE-RELATED"/>
    <property type="match status" value="1"/>
</dbReference>
<dbReference type="InterPro" id="IPR016040">
    <property type="entry name" value="NAD(P)-bd_dom"/>
</dbReference>
<dbReference type="EC" id="4.2.1.45" evidence="2"/>
<name>A0ABS8WBU1_9GAMM</name>
<dbReference type="SUPFAM" id="SSF51735">
    <property type="entry name" value="NAD(P)-binding Rossmann-fold domains"/>
    <property type="match status" value="1"/>
</dbReference>
<dbReference type="Pfam" id="PF16363">
    <property type="entry name" value="GDP_Man_Dehyd"/>
    <property type="match status" value="1"/>
</dbReference>
<proteinExistence type="predicted"/>
<dbReference type="Gene3D" id="3.40.50.720">
    <property type="entry name" value="NAD(P)-binding Rossmann-like Domain"/>
    <property type="match status" value="1"/>
</dbReference>
<dbReference type="GO" id="GO:0047733">
    <property type="term" value="F:CDP-glucose 4,6-dehydratase activity"/>
    <property type="evidence" value="ECO:0007669"/>
    <property type="project" value="UniProtKB-EC"/>
</dbReference>
<dbReference type="EMBL" id="JAIMJA010000011">
    <property type="protein sequence ID" value="MCE2595572.1"/>
    <property type="molecule type" value="Genomic_DNA"/>
</dbReference>
<evidence type="ECO:0000313" key="2">
    <source>
        <dbReference type="EMBL" id="MCE2595572.1"/>
    </source>
</evidence>
<comment type="caution">
    <text evidence="2">The sequence shown here is derived from an EMBL/GenBank/DDBJ whole genome shotgun (WGS) entry which is preliminary data.</text>
</comment>
<feature type="domain" description="NAD(P)-binding" evidence="1">
    <location>
        <begin position="15"/>
        <end position="324"/>
    </location>
</feature>
<dbReference type="InterPro" id="IPR013445">
    <property type="entry name" value="CDP_4_6_deHydtase"/>
</dbReference>
<evidence type="ECO:0000313" key="3">
    <source>
        <dbReference type="Proteomes" id="UP001201273"/>
    </source>
</evidence>
<dbReference type="Gene3D" id="3.90.25.10">
    <property type="entry name" value="UDP-galactose 4-epimerase, domain 1"/>
    <property type="match status" value="1"/>
</dbReference>
<gene>
    <name evidence="2" type="primary">rfbG</name>
    <name evidence="2" type="ORF">K6Y31_12150</name>
</gene>
<dbReference type="NCBIfam" id="TIGR02622">
    <property type="entry name" value="CDP_4_6_dhtase"/>
    <property type="match status" value="1"/>
</dbReference>